<keyword evidence="2" id="KW-1185">Reference proteome</keyword>
<name>A0ABY7PVN1_9ACTN</name>
<dbReference type="Proteomes" id="UP001212821">
    <property type="component" value="Chromosome"/>
</dbReference>
<dbReference type="EMBL" id="CP115450">
    <property type="protein sequence ID" value="WBP84492.1"/>
    <property type="molecule type" value="Genomic_DNA"/>
</dbReference>
<evidence type="ECO:0000313" key="1">
    <source>
        <dbReference type="EMBL" id="WBP84492.1"/>
    </source>
</evidence>
<proteinExistence type="predicted"/>
<protein>
    <submittedName>
        <fullName evidence="1">Uncharacterized protein</fullName>
    </submittedName>
</protein>
<organism evidence="1 2">
    <name type="scientific">Kitasatospora cathayae</name>
    <dbReference type="NCBI Taxonomy" id="3004092"/>
    <lineage>
        <taxon>Bacteria</taxon>
        <taxon>Bacillati</taxon>
        <taxon>Actinomycetota</taxon>
        <taxon>Actinomycetes</taxon>
        <taxon>Kitasatosporales</taxon>
        <taxon>Streptomycetaceae</taxon>
        <taxon>Kitasatospora</taxon>
    </lineage>
</organism>
<evidence type="ECO:0000313" key="2">
    <source>
        <dbReference type="Proteomes" id="UP001212821"/>
    </source>
</evidence>
<sequence>MGGPSPETPEVAVYEMWAEHDPAVSPPAVVWHVVAKDDATASLCGRFLEPSQRVVPAADGTGAAVPDRYCDPCLVTVREALAASGR</sequence>
<dbReference type="RefSeq" id="WP_270139751.1">
    <property type="nucleotide sequence ID" value="NZ_CP115450.1"/>
</dbReference>
<gene>
    <name evidence="1" type="ORF">O1G21_00555</name>
</gene>
<accession>A0ABY7PVN1</accession>
<reference evidence="2" key="1">
    <citation type="submission" date="2022-12" db="EMBL/GenBank/DDBJ databases">
        <authorList>
            <person name="Mo P."/>
        </authorList>
    </citation>
    <scope>NUCLEOTIDE SEQUENCE [LARGE SCALE GENOMIC DNA]</scope>
    <source>
        <strain evidence="2">HUAS 3-15</strain>
    </source>
</reference>